<dbReference type="GO" id="GO:0008235">
    <property type="term" value="F:metalloexopeptidase activity"/>
    <property type="evidence" value="ECO:0007669"/>
    <property type="project" value="TreeGrafter"/>
</dbReference>
<dbReference type="PROSITE" id="PS50249">
    <property type="entry name" value="MPN"/>
    <property type="match status" value="1"/>
</dbReference>
<dbReference type="Proteomes" id="UP000027647">
    <property type="component" value="Unassembled WGS sequence"/>
</dbReference>
<comment type="caution">
    <text evidence="8">The sequence shown here is derived from an EMBL/GenBank/DDBJ whole genome shotgun (WGS) entry which is preliminary data.</text>
</comment>
<dbReference type="CDD" id="cd08070">
    <property type="entry name" value="MPN_like"/>
    <property type="match status" value="1"/>
</dbReference>
<dbReference type="SMART" id="SM00232">
    <property type="entry name" value="JAB_MPN"/>
    <property type="match status" value="1"/>
</dbReference>
<dbReference type="OrthoDB" id="9802958at2"/>
<evidence type="ECO:0000256" key="4">
    <source>
        <dbReference type="ARBA" id="ARBA00022833"/>
    </source>
</evidence>
<keyword evidence="4" id="KW-0862">Zinc</keyword>
<keyword evidence="9" id="KW-1185">Reference proteome</keyword>
<organism evidence="8 9">
    <name type="scientific">Erythrobacter longus</name>
    <dbReference type="NCBI Taxonomy" id="1044"/>
    <lineage>
        <taxon>Bacteria</taxon>
        <taxon>Pseudomonadati</taxon>
        <taxon>Pseudomonadota</taxon>
        <taxon>Alphaproteobacteria</taxon>
        <taxon>Sphingomonadales</taxon>
        <taxon>Erythrobacteraceae</taxon>
        <taxon>Erythrobacter/Porphyrobacter group</taxon>
        <taxon>Erythrobacter</taxon>
    </lineage>
</organism>
<sequence>MTIEVTREVLDALGKASLRAYPREACGILLGEGARIMRFVEAANVHQAPETHFEVDPQTLIDAHRSARKGDLRVLGYFHSHPKGPAKPSKTDQRSAAGDGKIWAIAGEGEEGGRVTFWRDQAGGFEPLSHAPIDG</sequence>
<dbReference type="GO" id="GO:0008270">
    <property type="term" value="F:zinc ion binding"/>
    <property type="evidence" value="ECO:0007669"/>
    <property type="project" value="TreeGrafter"/>
</dbReference>
<keyword evidence="2" id="KW-0479">Metal-binding</keyword>
<evidence type="ECO:0000256" key="2">
    <source>
        <dbReference type="ARBA" id="ARBA00022723"/>
    </source>
</evidence>
<dbReference type="InterPro" id="IPR051929">
    <property type="entry name" value="VirAsm_ModProt"/>
</dbReference>
<dbReference type="EMBL" id="JMIW01000003">
    <property type="protein sequence ID" value="KEO90293.1"/>
    <property type="molecule type" value="Genomic_DNA"/>
</dbReference>
<evidence type="ECO:0000313" key="8">
    <source>
        <dbReference type="EMBL" id="KEO90293.1"/>
    </source>
</evidence>
<dbReference type="InterPro" id="IPR028090">
    <property type="entry name" value="JAB_dom_prok"/>
</dbReference>
<keyword evidence="5" id="KW-0482">Metalloprotease</keyword>
<evidence type="ECO:0000256" key="5">
    <source>
        <dbReference type="ARBA" id="ARBA00023049"/>
    </source>
</evidence>
<dbReference type="SUPFAM" id="SSF102712">
    <property type="entry name" value="JAB1/MPN domain"/>
    <property type="match status" value="1"/>
</dbReference>
<dbReference type="InterPro" id="IPR037518">
    <property type="entry name" value="MPN"/>
</dbReference>
<evidence type="ECO:0000256" key="6">
    <source>
        <dbReference type="SAM" id="MobiDB-lite"/>
    </source>
</evidence>
<protein>
    <submittedName>
        <fullName evidence="8">Peptidase</fullName>
    </submittedName>
</protein>
<name>A0A074MEJ7_ERYLO</name>
<proteinExistence type="predicted"/>
<evidence type="ECO:0000313" key="9">
    <source>
        <dbReference type="Proteomes" id="UP000027647"/>
    </source>
</evidence>
<dbReference type="AlphaFoldDB" id="A0A074MEJ7"/>
<dbReference type="Pfam" id="PF14464">
    <property type="entry name" value="Prok-JAB"/>
    <property type="match status" value="1"/>
</dbReference>
<evidence type="ECO:0000256" key="3">
    <source>
        <dbReference type="ARBA" id="ARBA00022801"/>
    </source>
</evidence>
<gene>
    <name evidence="8" type="ORF">EH31_09395</name>
</gene>
<dbReference type="PANTHER" id="PTHR34858">
    <property type="entry name" value="CYSO-CYSTEINE PEPTIDASE"/>
    <property type="match status" value="1"/>
</dbReference>
<accession>A0A074MEJ7</accession>
<dbReference type="GO" id="GO:0006508">
    <property type="term" value="P:proteolysis"/>
    <property type="evidence" value="ECO:0007669"/>
    <property type="project" value="UniProtKB-KW"/>
</dbReference>
<keyword evidence="3" id="KW-0378">Hydrolase</keyword>
<feature type="region of interest" description="Disordered" evidence="6">
    <location>
        <begin position="79"/>
        <end position="99"/>
    </location>
</feature>
<feature type="domain" description="MPN" evidence="7">
    <location>
        <begin position="3"/>
        <end position="135"/>
    </location>
</feature>
<keyword evidence="1" id="KW-0645">Protease</keyword>
<dbReference type="Gene3D" id="3.40.140.10">
    <property type="entry name" value="Cytidine Deaminase, domain 2"/>
    <property type="match status" value="1"/>
</dbReference>
<evidence type="ECO:0000256" key="1">
    <source>
        <dbReference type="ARBA" id="ARBA00022670"/>
    </source>
</evidence>
<dbReference type="STRING" id="1044.EH31_09395"/>
<dbReference type="RefSeq" id="WP_034959751.1">
    <property type="nucleotide sequence ID" value="NZ_JMIW01000003.1"/>
</dbReference>
<reference evidence="8 9" key="1">
    <citation type="submission" date="2014-04" db="EMBL/GenBank/DDBJ databases">
        <title>A comprehensive comparison of genomes of Erythrobacter spp. strains.</title>
        <authorList>
            <person name="Zheng Q."/>
        </authorList>
    </citation>
    <scope>NUCLEOTIDE SEQUENCE [LARGE SCALE GENOMIC DNA]</scope>
    <source>
        <strain evidence="8 9">DSM 6997</strain>
    </source>
</reference>
<dbReference type="eggNOG" id="COG1310">
    <property type="taxonomic scope" value="Bacteria"/>
</dbReference>
<dbReference type="InterPro" id="IPR000555">
    <property type="entry name" value="JAMM/MPN+_dom"/>
</dbReference>
<evidence type="ECO:0000259" key="7">
    <source>
        <dbReference type="PROSITE" id="PS50249"/>
    </source>
</evidence>
<dbReference type="PANTHER" id="PTHR34858:SF1">
    <property type="entry name" value="CYSO-CYSTEINE PEPTIDASE"/>
    <property type="match status" value="1"/>
</dbReference>